<dbReference type="Proteomes" id="UP000229498">
    <property type="component" value="Unassembled WGS sequence"/>
</dbReference>
<dbReference type="GO" id="GO:0003677">
    <property type="term" value="F:DNA binding"/>
    <property type="evidence" value="ECO:0007669"/>
    <property type="project" value="UniProtKB-KW"/>
</dbReference>
<proteinExistence type="predicted"/>
<gene>
    <name evidence="8" type="primary">cueR</name>
    <name evidence="8" type="ORF">CVT23_18405</name>
</gene>
<evidence type="ECO:0000256" key="2">
    <source>
        <dbReference type="ARBA" id="ARBA00022490"/>
    </source>
</evidence>
<dbReference type="InterPro" id="IPR047057">
    <property type="entry name" value="MerR_fam"/>
</dbReference>
<dbReference type="SMART" id="SM00422">
    <property type="entry name" value="HTH_MERR"/>
    <property type="match status" value="1"/>
</dbReference>
<dbReference type="PRINTS" id="PR00040">
    <property type="entry name" value="HTHMERR"/>
</dbReference>
<dbReference type="RefSeq" id="WP_109794787.1">
    <property type="nucleotide sequence ID" value="NZ_PHIG01000047.1"/>
</dbReference>
<dbReference type="InterPro" id="IPR011789">
    <property type="entry name" value="CueR"/>
</dbReference>
<dbReference type="AlphaFoldDB" id="A0A2M9FY09"/>
<dbReference type="InterPro" id="IPR009061">
    <property type="entry name" value="DNA-bd_dom_put_sf"/>
</dbReference>
<comment type="subcellular location">
    <subcellularLocation>
        <location evidence="1">Cytoplasm</location>
    </subcellularLocation>
</comment>
<keyword evidence="9" id="KW-1185">Reference proteome</keyword>
<organism evidence="8 9">
    <name type="scientific">Minwuia thermotolerans</name>
    <dbReference type="NCBI Taxonomy" id="2056226"/>
    <lineage>
        <taxon>Bacteria</taxon>
        <taxon>Pseudomonadati</taxon>
        <taxon>Pseudomonadota</taxon>
        <taxon>Alphaproteobacteria</taxon>
        <taxon>Minwuiales</taxon>
        <taxon>Minwuiaceae</taxon>
        <taxon>Minwuia</taxon>
    </lineage>
</organism>
<keyword evidence="2" id="KW-0963">Cytoplasm</keyword>
<comment type="caution">
    <text evidence="8">The sequence shown here is derived from an EMBL/GenBank/DDBJ whole genome shotgun (WGS) entry which is preliminary data.</text>
</comment>
<protein>
    <submittedName>
        <fullName evidence="8">Cu(I)-responsive transcriptional regulator</fullName>
    </submittedName>
</protein>
<evidence type="ECO:0000313" key="8">
    <source>
        <dbReference type="EMBL" id="PJK28340.1"/>
    </source>
</evidence>
<evidence type="ECO:0000256" key="5">
    <source>
        <dbReference type="ARBA" id="ARBA00023163"/>
    </source>
</evidence>
<keyword evidence="6" id="KW-0175">Coiled coil</keyword>
<dbReference type="PANTHER" id="PTHR30204">
    <property type="entry name" value="REDOX-CYCLING DRUG-SENSING TRANSCRIPTIONAL ACTIVATOR SOXR"/>
    <property type="match status" value="1"/>
</dbReference>
<feature type="domain" description="HTH merR-type" evidence="7">
    <location>
        <begin position="1"/>
        <end position="69"/>
    </location>
</feature>
<evidence type="ECO:0000256" key="4">
    <source>
        <dbReference type="ARBA" id="ARBA00023125"/>
    </source>
</evidence>
<evidence type="ECO:0000313" key="9">
    <source>
        <dbReference type="Proteomes" id="UP000229498"/>
    </source>
</evidence>
<dbReference type="GO" id="GO:0003700">
    <property type="term" value="F:DNA-binding transcription factor activity"/>
    <property type="evidence" value="ECO:0007669"/>
    <property type="project" value="InterPro"/>
</dbReference>
<dbReference type="Pfam" id="PF09278">
    <property type="entry name" value="MerR-DNA-bind"/>
    <property type="match status" value="1"/>
</dbReference>
<dbReference type="InterPro" id="IPR000551">
    <property type="entry name" value="MerR-type_HTH_dom"/>
</dbReference>
<keyword evidence="4" id="KW-0238">DNA-binding</keyword>
<dbReference type="PROSITE" id="PS50937">
    <property type="entry name" value="HTH_MERR_2"/>
    <property type="match status" value="1"/>
</dbReference>
<dbReference type="OrthoDB" id="9802944at2"/>
<dbReference type="EMBL" id="PHIG01000047">
    <property type="protein sequence ID" value="PJK28340.1"/>
    <property type="molecule type" value="Genomic_DNA"/>
</dbReference>
<name>A0A2M9FY09_9PROT</name>
<dbReference type="SUPFAM" id="SSF46955">
    <property type="entry name" value="Putative DNA-binding domain"/>
    <property type="match status" value="1"/>
</dbReference>
<accession>A0A2M9FY09</accession>
<dbReference type="Pfam" id="PF00376">
    <property type="entry name" value="MerR"/>
    <property type="match status" value="1"/>
</dbReference>
<keyword evidence="5" id="KW-0804">Transcription</keyword>
<evidence type="ECO:0000259" key="7">
    <source>
        <dbReference type="PROSITE" id="PS50937"/>
    </source>
</evidence>
<sequence>MNIGDAARAAGLPTKTVRYYADIGLVGPSARRENGYRDYGPPEVSKLRFVQRARSFGFSIEDCRELLALYEDRSRASADVKAIALERIAEIEAKMAELQKLHDELKHLADCCSGDHRPDCPILDGLSAGLLDKA</sequence>
<dbReference type="GO" id="GO:0005507">
    <property type="term" value="F:copper ion binding"/>
    <property type="evidence" value="ECO:0007669"/>
    <property type="project" value="InterPro"/>
</dbReference>
<dbReference type="PANTHER" id="PTHR30204:SF94">
    <property type="entry name" value="HEAVY METAL-DEPENDENT TRANSCRIPTIONAL REGULATOR HI_0293-RELATED"/>
    <property type="match status" value="1"/>
</dbReference>
<dbReference type="NCBIfam" id="TIGR02044">
    <property type="entry name" value="CueR"/>
    <property type="match status" value="1"/>
</dbReference>
<evidence type="ECO:0000256" key="1">
    <source>
        <dbReference type="ARBA" id="ARBA00004496"/>
    </source>
</evidence>
<evidence type="ECO:0000256" key="3">
    <source>
        <dbReference type="ARBA" id="ARBA00023015"/>
    </source>
</evidence>
<reference evidence="8 9" key="1">
    <citation type="submission" date="2017-11" db="EMBL/GenBank/DDBJ databases">
        <title>Draft genome sequence of Rhizobiales bacterium SY3-13.</title>
        <authorList>
            <person name="Sun C."/>
        </authorList>
    </citation>
    <scope>NUCLEOTIDE SEQUENCE [LARGE SCALE GENOMIC DNA]</scope>
    <source>
        <strain evidence="8 9">SY3-13</strain>
    </source>
</reference>
<dbReference type="GO" id="GO:0005737">
    <property type="term" value="C:cytoplasm"/>
    <property type="evidence" value="ECO:0007669"/>
    <property type="project" value="UniProtKB-SubCell"/>
</dbReference>
<dbReference type="CDD" id="cd01108">
    <property type="entry name" value="HTH_CueR"/>
    <property type="match status" value="1"/>
</dbReference>
<feature type="coiled-coil region" evidence="6">
    <location>
        <begin position="81"/>
        <end position="108"/>
    </location>
</feature>
<evidence type="ECO:0000256" key="6">
    <source>
        <dbReference type="SAM" id="Coils"/>
    </source>
</evidence>
<keyword evidence="3" id="KW-0805">Transcription regulation</keyword>
<dbReference type="Gene3D" id="1.10.1660.10">
    <property type="match status" value="1"/>
</dbReference>
<dbReference type="GO" id="GO:0045893">
    <property type="term" value="P:positive regulation of DNA-templated transcription"/>
    <property type="evidence" value="ECO:0007669"/>
    <property type="project" value="InterPro"/>
</dbReference>
<dbReference type="InterPro" id="IPR015358">
    <property type="entry name" value="Tscrpt_reg_MerR_DNA-bd"/>
</dbReference>